<reference evidence="1" key="1">
    <citation type="submission" date="2024-03" db="EMBL/GenBank/DDBJ databases">
        <title>Complete genome sequence of Sulfurisphaera javensis strain KD-1.</title>
        <authorList>
            <person name="Sakai H."/>
            <person name="Nur N."/>
            <person name="Suwanto A."/>
            <person name="Kurosawa N."/>
        </authorList>
    </citation>
    <scope>NUCLEOTIDE SEQUENCE</scope>
    <source>
        <strain evidence="1">KD-1</strain>
    </source>
</reference>
<dbReference type="AlphaFoldDB" id="A0AAT9GMR2"/>
<dbReference type="KEGG" id="sjv:SJAV_01280"/>
<name>A0AAT9GMR2_9CREN</name>
<evidence type="ECO:0000313" key="1">
    <source>
        <dbReference type="EMBL" id="BFH72184.1"/>
    </source>
</evidence>
<accession>A0AAT9GMR2</accession>
<sequence length="36" mass="4007">MIIDALKLQGDIVRLFLATTVTKGALEASNRYGIKW</sequence>
<organism evidence="1">
    <name type="scientific">Sulfurisphaera javensis</name>
    <dbReference type="NCBI Taxonomy" id="2049879"/>
    <lineage>
        <taxon>Archaea</taxon>
        <taxon>Thermoproteota</taxon>
        <taxon>Thermoprotei</taxon>
        <taxon>Sulfolobales</taxon>
        <taxon>Sulfolobaceae</taxon>
        <taxon>Sulfurisphaera</taxon>
    </lineage>
</organism>
<protein>
    <submittedName>
        <fullName evidence="1">Uncharacterized protein</fullName>
    </submittedName>
</protein>
<dbReference type="EMBL" id="AP031322">
    <property type="protein sequence ID" value="BFH72184.1"/>
    <property type="molecule type" value="Genomic_DNA"/>
</dbReference>
<proteinExistence type="predicted"/>
<gene>
    <name evidence="1" type="ORF">SJAV_01280</name>
</gene>